<sequence length="206" mass="23084">MSPATFRNSLFRQFPKHRKDPDMPDRQTTKAPVPEPLTLRLLRDTFDKHGIPLRCPRRQCRRSRHCSGAALRTAAQINADERLPPCALNADPERRRQFLTWAADILPPLDDSTVPGTWPDDTKAANHLRQALAIVARIHSRPGPHPESEGKALAAWHATDPDPEVTALCHRIWRHARVENRSAATSSGVPSRRQDASSQAPQEPHA</sequence>
<feature type="region of interest" description="Disordered" evidence="1">
    <location>
        <begin position="1"/>
        <end position="34"/>
    </location>
</feature>
<proteinExistence type="predicted"/>
<evidence type="ECO:0000313" key="2">
    <source>
        <dbReference type="EMBL" id="TPP11185.1"/>
    </source>
</evidence>
<dbReference type="OrthoDB" id="8373591at2"/>
<accession>A0A504UKE0</accession>
<name>A0A504UKE0_9HYPH</name>
<feature type="region of interest" description="Disordered" evidence="1">
    <location>
        <begin position="180"/>
        <end position="206"/>
    </location>
</feature>
<keyword evidence="3" id="KW-1185">Reference proteome</keyword>
<reference evidence="2 3" key="1">
    <citation type="submission" date="2019-06" db="EMBL/GenBank/DDBJ databases">
        <title>Rhizobium sp. CL12 isolated from roots of soybean.</title>
        <authorList>
            <person name="Wang C."/>
        </authorList>
    </citation>
    <scope>NUCLEOTIDE SEQUENCE [LARGE SCALE GENOMIC DNA]</scope>
    <source>
        <strain evidence="2 3">CL12</strain>
    </source>
</reference>
<feature type="compositionally biased region" description="Polar residues" evidence="1">
    <location>
        <begin position="196"/>
        <end position="206"/>
    </location>
</feature>
<dbReference type="AlphaFoldDB" id="A0A504UKE0"/>
<dbReference type="EMBL" id="VFYP01000001">
    <property type="protein sequence ID" value="TPP11185.1"/>
    <property type="molecule type" value="Genomic_DNA"/>
</dbReference>
<dbReference type="Proteomes" id="UP000316429">
    <property type="component" value="Unassembled WGS sequence"/>
</dbReference>
<evidence type="ECO:0000256" key="1">
    <source>
        <dbReference type="SAM" id="MobiDB-lite"/>
    </source>
</evidence>
<evidence type="ECO:0000313" key="3">
    <source>
        <dbReference type="Proteomes" id="UP000316429"/>
    </source>
</evidence>
<dbReference type="RefSeq" id="WP_140827688.1">
    <property type="nucleotide sequence ID" value="NZ_VFYP01000001.1"/>
</dbReference>
<protein>
    <submittedName>
        <fullName evidence="2">Uncharacterized protein</fullName>
    </submittedName>
</protein>
<feature type="compositionally biased region" description="Polar residues" evidence="1">
    <location>
        <begin position="1"/>
        <end position="11"/>
    </location>
</feature>
<organism evidence="2 3">
    <name type="scientific">Rhizobium glycinendophyticum</name>
    <dbReference type="NCBI Taxonomy" id="2589807"/>
    <lineage>
        <taxon>Bacteria</taxon>
        <taxon>Pseudomonadati</taxon>
        <taxon>Pseudomonadota</taxon>
        <taxon>Alphaproteobacteria</taxon>
        <taxon>Hyphomicrobiales</taxon>
        <taxon>Rhizobiaceae</taxon>
        <taxon>Rhizobium/Agrobacterium group</taxon>
        <taxon>Rhizobium</taxon>
    </lineage>
</organism>
<feature type="compositionally biased region" description="Basic and acidic residues" evidence="1">
    <location>
        <begin position="19"/>
        <end position="28"/>
    </location>
</feature>
<gene>
    <name evidence="2" type="ORF">FJQ55_10300</name>
</gene>
<comment type="caution">
    <text evidence="2">The sequence shown here is derived from an EMBL/GenBank/DDBJ whole genome shotgun (WGS) entry which is preliminary data.</text>
</comment>